<dbReference type="InterPro" id="IPR017853">
    <property type="entry name" value="GH"/>
</dbReference>
<dbReference type="RefSeq" id="WP_165264903.1">
    <property type="nucleotide sequence ID" value="NZ_JAALLS010000001.1"/>
</dbReference>
<evidence type="ECO:0000313" key="6">
    <source>
        <dbReference type="Proteomes" id="UP000479132"/>
    </source>
</evidence>
<sequence>MKALTFVVFVLTLLTVACNTQPQTTITSPNGVVELNFFLSDQGQAQYAVVYNGNIVIDSSSFGFEFKNQAALKEGIQIKNTAHNTVDNSWKPVWGEQETIRNHYKELLVELQEQKEPHRRFNIRFRLFDDGLGFRYEFPEQEALADSVHIMNEHTEFTLTNDHTAWWIPADYDSYEYNYKQSLVSEIDASEFKSENERVDRQIDNFKAVNTPVTLKTDNGIYLSLHEADLTDYAGMTLGIADGLTLKSELVPWADGTKVKTEAPFHSPWRTVQIATTAGDLAESSMILNLNAPNKLQDTDWITPLKYTGVWWELHIGKTSWNYSDQAEDSFGQQGGTAHGATTENVKKYIDFNDRVNIKGLLVEGWNTGWEYWGTDSLGFFDFTTPYPDFDLQKVATYARKNDIALIGHHETSGQAAHYETRLDTAFQLYQKHGIHHIKTGYAGGIIPKGEYHHGQWMVQHYRKVVETAAKYQIGINAHEPIKATGIRRTYPNMMTREGVRGMEYNAWSDGMPPEHTTILPFTRVLGGPVDYTPGIFDITFDQFRDKEQVHSTLANQLALYVILYSPMQMAADLPENYTTEGGEIHPMFQFIQDVPVNWSESITPMAAIGDYVVTARKQKDTANWYLGAVTDEQERTINISLDFLQKGKSYNATIYRDGKKAHWQSNPTDYDIENREVSSNTTLKLWLAPGGGTAISIENQK</sequence>
<feature type="domain" description="Glycosyl-hydrolase 97 catalytic" evidence="2">
    <location>
        <begin position="311"/>
        <end position="500"/>
    </location>
</feature>
<dbReference type="Gene3D" id="3.20.20.70">
    <property type="entry name" value="Aldolase class I"/>
    <property type="match status" value="1"/>
</dbReference>
<dbReference type="InterPro" id="IPR014718">
    <property type="entry name" value="GH-type_carb-bd"/>
</dbReference>
<dbReference type="EMBL" id="JAALLS010000001">
    <property type="protein sequence ID" value="NGP86776.1"/>
    <property type="molecule type" value="Genomic_DNA"/>
</dbReference>
<dbReference type="Pfam" id="PF10566">
    <property type="entry name" value="Glyco_hydro_97"/>
    <property type="match status" value="1"/>
</dbReference>
<dbReference type="InterPro" id="IPR019563">
    <property type="entry name" value="GH97_catalytic"/>
</dbReference>
<dbReference type="InterPro" id="IPR029483">
    <property type="entry name" value="GH97_C"/>
</dbReference>
<feature type="domain" description="Glycosyl-hydrolase 97 N-terminal" evidence="3">
    <location>
        <begin position="26"/>
        <end position="293"/>
    </location>
</feature>
<dbReference type="InterPro" id="IPR029486">
    <property type="entry name" value="GH97_N"/>
</dbReference>
<evidence type="ECO:0000259" key="2">
    <source>
        <dbReference type="Pfam" id="PF10566"/>
    </source>
</evidence>
<dbReference type="InterPro" id="IPR052720">
    <property type="entry name" value="Glycosyl_hydrolase_97"/>
</dbReference>
<reference evidence="5 6" key="1">
    <citation type="submission" date="2020-02" db="EMBL/GenBank/DDBJ databases">
        <title>Aliifodinibius halophilus 2W32, complete genome.</title>
        <authorList>
            <person name="Li Y."/>
            <person name="Wu S."/>
        </authorList>
    </citation>
    <scope>NUCLEOTIDE SEQUENCE [LARGE SCALE GENOMIC DNA]</scope>
    <source>
        <strain evidence="5 6">2W32</strain>
    </source>
</reference>
<accession>A0A6M1ST98</accession>
<dbReference type="Pfam" id="PF14509">
    <property type="entry name" value="GH97_C"/>
    <property type="match status" value="1"/>
</dbReference>
<dbReference type="Proteomes" id="UP000479132">
    <property type="component" value="Unassembled WGS sequence"/>
</dbReference>
<keyword evidence="1" id="KW-0732">Signal</keyword>
<dbReference type="Gene3D" id="2.70.98.10">
    <property type="match status" value="1"/>
</dbReference>
<evidence type="ECO:0000313" key="5">
    <source>
        <dbReference type="EMBL" id="NGP86776.1"/>
    </source>
</evidence>
<feature type="chain" id="PRO_5026700340" evidence="1">
    <location>
        <begin position="23"/>
        <end position="702"/>
    </location>
</feature>
<keyword evidence="5" id="KW-0378">Hydrolase</keyword>
<dbReference type="InterPro" id="IPR013785">
    <property type="entry name" value="Aldolase_TIM"/>
</dbReference>
<dbReference type="Pfam" id="PF14508">
    <property type="entry name" value="GH97_N"/>
    <property type="match status" value="1"/>
</dbReference>
<organism evidence="5 6">
    <name type="scientific">Fodinibius halophilus</name>
    <dbReference type="NCBI Taxonomy" id="1736908"/>
    <lineage>
        <taxon>Bacteria</taxon>
        <taxon>Pseudomonadati</taxon>
        <taxon>Balneolota</taxon>
        <taxon>Balneolia</taxon>
        <taxon>Balneolales</taxon>
        <taxon>Balneolaceae</taxon>
        <taxon>Fodinibius</taxon>
    </lineage>
</organism>
<name>A0A6M1ST98_9BACT</name>
<gene>
    <name evidence="5" type="ORF">G3569_00305</name>
</gene>
<feature type="signal peptide" evidence="1">
    <location>
        <begin position="1"/>
        <end position="22"/>
    </location>
</feature>
<dbReference type="AlphaFoldDB" id="A0A6M1ST98"/>
<dbReference type="GO" id="GO:0030246">
    <property type="term" value="F:carbohydrate binding"/>
    <property type="evidence" value="ECO:0007669"/>
    <property type="project" value="InterPro"/>
</dbReference>
<protein>
    <submittedName>
        <fullName evidence="5">Glycoside hydrolase family 97 protein</fullName>
    </submittedName>
</protein>
<dbReference type="SUPFAM" id="SSF51445">
    <property type="entry name" value="(Trans)glycosidases"/>
    <property type="match status" value="1"/>
</dbReference>
<dbReference type="PANTHER" id="PTHR35803:SF1">
    <property type="entry name" value="GLUCAN 1,4-ALPHA-GLUCOSIDASE SUSB"/>
    <property type="match status" value="1"/>
</dbReference>
<comment type="caution">
    <text evidence="5">The sequence shown here is derived from an EMBL/GenBank/DDBJ whole genome shotgun (WGS) entry which is preliminary data.</text>
</comment>
<evidence type="ECO:0000256" key="1">
    <source>
        <dbReference type="SAM" id="SignalP"/>
    </source>
</evidence>
<dbReference type="PROSITE" id="PS51257">
    <property type="entry name" value="PROKAR_LIPOPROTEIN"/>
    <property type="match status" value="1"/>
</dbReference>
<feature type="domain" description="Glycosyl-hydrolase 97 C-terminal oligomerisation" evidence="4">
    <location>
        <begin position="598"/>
        <end position="698"/>
    </location>
</feature>
<dbReference type="GO" id="GO:0016787">
    <property type="term" value="F:hydrolase activity"/>
    <property type="evidence" value="ECO:0007669"/>
    <property type="project" value="UniProtKB-KW"/>
</dbReference>
<evidence type="ECO:0000259" key="4">
    <source>
        <dbReference type="Pfam" id="PF14509"/>
    </source>
</evidence>
<evidence type="ECO:0000259" key="3">
    <source>
        <dbReference type="Pfam" id="PF14508"/>
    </source>
</evidence>
<proteinExistence type="predicted"/>
<keyword evidence="6" id="KW-1185">Reference proteome</keyword>
<dbReference type="PANTHER" id="PTHR35803">
    <property type="entry name" value="GLUCAN 1,4-ALPHA-GLUCOSIDASE SUSB-RELATED"/>
    <property type="match status" value="1"/>
</dbReference>